<sequence>MSAMLEAKFDRGSFFGKYAADAGGTSQEAVNNKARTKLNVRFAASFVYMFHSSSHFLDLGYLMKTGNKTDITSFLFIILEISSLLS</sequence>
<dbReference type="EMBL" id="BOVJ01000177">
    <property type="protein sequence ID" value="GIQ66379.1"/>
    <property type="molecule type" value="Genomic_DNA"/>
</dbReference>
<organism evidence="1 2">
    <name type="scientific">Paenibacillus cisolokensis</name>
    <dbReference type="NCBI Taxonomy" id="1658519"/>
    <lineage>
        <taxon>Bacteria</taxon>
        <taxon>Bacillati</taxon>
        <taxon>Bacillota</taxon>
        <taxon>Bacilli</taxon>
        <taxon>Bacillales</taxon>
        <taxon>Paenibacillaceae</taxon>
        <taxon>Paenibacillus</taxon>
    </lineage>
</organism>
<keyword evidence="2" id="KW-1185">Reference proteome</keyword>
<gene>
    <name evidence="1" type="ORF">PACILC2_49470</name>
</gene>
<dbReference type="RefSeq" id="WP_213530927.1">
    <property type="nucleotide sequence ID" value="NZ_BOVJ01000177.1"/>
</dbReference>
<proteinExistence type="predicted"/>
<comment type="caution">
    <text evidence="1">The sequence shown here is derived from an EMBL/GenBank/DDBJ whole genome shotgun (WGS) entry which is preliminary data.</text>
</comment>
<reference evidence="1 2" key="1">
    <citation type="submission" date="2021-04" db="EMBL/GenBank/DDBJ databases">
        <title>Draft genome sequence of Paenibacillus cisolokensis, LC2-13A.</title>
        <authorList>
            <person name="Uke A."/>
            <person name="Chhe C."/>
            <person name="Baramee S."/>
            <person name="Kosugi A."/>
        </authorList>
    </citation>
    <scope>NUCLEOTIDE SEQUENCE [LARGE SCALE GENOMIC DNA]</scope>
    <source>
        <strain evidence="1 2">LC2-13A</strain>
    </source>
</reference>
<dbReference type="Proteomes" id="UP000680304">
    <property type="component" value="Unassembled WGS sequence"/>
</dbReference>
<protein>
    <submittedName>
        <fullName evidence="1">Uncharacterized protein</fullName>
    </submittedName>
</protein>
<name>A0ABQ4NEK6_9BACL</name>
<evidence type="ECO:0000313" key="1">
    <source>
        <dbReference type="EMBL" id="GIQ66379.1"/>
    </source>
</evidence>
<evidence type="ECO:0000313" key="2">
    <source>
        <dbReference type="Proteomes" id="UP000680304"/>
    </source>
</evidence>
<accession>A0ABQ4NEK6</accession>